<dbReference type="PROSITE" id="PS00704">
    <property type="entry name" value="PROK_CO2_ANHYDRASE_1"/>
    <property type="match status" value="1"/>
</dbReference>
<gene>
    <name evidence="9" type="ORF">GO608_01100</name>
</gene>
<dbReference type="PANTHER" id="PTHR11002">
    <property type="entry name" value="CARBONIC ANHYDRASE"/>
    <property type="match status" value="1"/>
</dbReference>
<evidence type="ECO:0000256" key="4">
    <source>
        <dbReference type="ARBA" id="ARBA00022723"/>
    </source>
</evidence>
<dbReference type="CDD" id="cd04301">
    <property type="entry name" value="NAT_SF"/>
    <property type="match status" value="1"/>
</dbReference>
<proteinExistence type="inferred from homology"/>
<evidence type="ECO:0000256" key="7">
    <source>
        <dbReference type="ARBA" id="ARBA00048348"/>
    </source>
</evidence>
<dbReference type="CDD" id="cd00883">
    <property type="entry name" value="beta_CA_cladeA"/>
    <property type="match status" value="1"/>
</dbReference>
<sequence>MKEFSVPVELRVLDADDRVCLDHVRQFFRNYAASIGVDLCFQGFGDEMASLPGAYGGAQGRLFYAELDGQPAGCVGIRPFSDGICEMKRLYVEPALRGLGVGRELVLAAIRAAKEIGYRRILLDTLPTMRIAVKLYRELGFTEAPAYYPTPVEGTLFLALDLENWSEEEVANENLFHLFDYNRAWARQMQQIDPGFFEKLSKLQSPEYLWIGCSDSRVPANQIIGLLPGEVFVHRNVANVVVHTDLNCLSVIQFAVDVLKVRHIMVVGHYGCGGVKAALGRERVGIVDLWLRHVQDVHVKHRQAVDGLPPELAHDRLCELNVLEQVVNVAQTVVVQDAWQRGQPLAVHGWIYGLKNGLVRDLGLNVTRPEDVMPRYVAALETLA</sequence>
<evidence type="ECO:0000313" key="10">
    <source>
        <dbReference type="Proteomes" id="UP000601990"/>
    </source>
</evidence>
<name>A0ABX1N0M4_9RHOO</name>
<dbReference type="InterPro" id="IPR001765">
    <property type="entry name" value="Carbonic_anhydrase"/>
</dbReference>
<evidence type="ECO:0000259" key="8">
    <source>
        <dbReference type="PROSITE" id="PS51186"/>
    </source>
</evidence>
<dbReference type="SUPFAM" id="SSF53056">
    <property type="entry name" value="beta-carbonic anhydrase, cab"/>
    <property type="match status" value="1"/>
</dbReference>
<protein>
    <recommendedName>
        <fullName evidence="3">carbonic anhydrase</fullName>
        <ecNumber evidence="3">4.2.1.1</ecNumber>
    </recommendedName>
</protein>
<dbReference type="Pfam" id="PF00583">
    <property type="entry name" value="Acetyltransf_1"/>
    <property type="match status" value="1"/>
</dbReference>
<dbReference type="InterPro" id="IPR016181">
    <property type="entry name" value="Acyl_CoA_acyltransferase"/>
</dbReference>
<dbReference type="PROSITE" id="PS51186">
    <property type="entry name" value="GNAT"/>
    <property type="match status" value="1"/>
</dbReference>
<dbReference type="Proteomes" id="UP000601990">
    <property type="component" value="Unassembled WGS sequence"/>
</dbReference>
<comment type="caution">
    <text evidence="9">The sequence shown here is derived from an EMBL/GenBank/DDBJ whole genome shotgun (WGS) entry which is preliminary data.</text>
</comment>
<evidence type="ECO:0000256" key="5">
    <source>
        <dbReference type="ARBA" id="ARBA00022833"/>
    </source>
</evidence>
<dbReference type="Gene3D" id="3.40.630.30">
    <property type="match status" value="1"/>
</dbReference>
<evidence type="ECO:0000256" key="1">
    <source>
        <dbReference type="ARBA" id="ARBA00001947"/>
    </source>
</evidence>
<dbReference type="EMBL" id="WTVH01000001">
    <property type="protein sequence ID" value="NMF91929.1"/>
    <property type="molecule type" value="Genomic_DNA"/>
</dbReference>
<evidence type="ECO:0000313" key="9">
    <source>
        <dbReference type="EMBL" id="NMF91929.1"/>
    </source>
</evidence>
<evidence type="ECO:0000256" key="6">
    <source>
        <dbReference type="ARBA" id="ARBA00023239"/>
    </source>
</evidence>
<dbReference type="SMART" id="SM00947">
    <property type="entry name" value="Pro_CA"/>
    <property type="match status" value="1"/>
</dbReference>
<dbReference type="PROSITE" id="PS00705">
    <property type="entry name" value="PROK_CO2_ANHYDRASE_2"/>
    <property type="match status" value="1"/>
</dbReference>
<comment type="catalytic activity">
    <reaction evidence="7">
        <text>hydrogencarbonate + H(+) = CO2 + H2O</text>
        <dbReference type="Rhea" id="RHEA:10748"/>
        <dbReference type="ChEBI" id="CHEBI:15377"/>
        <dbReference type="ChEBI" id="CHEBI:15378"/>
        <dbReference type="ChEBI" id="CHEBI:16526"/>
        <dbReference type="ChEBI" id="CHEBI:17544"/>
        <dbReference type="EC" id="4.2.1.1"/>
    </reaction>
</comment>
<dbReference type="Pfam" id="PF00484">
    <property type="entry name" value="Pro_CA"/>
    <property type="match status" value="1"/>
</dbReference>
<dbReference type="InterPro" id="IPR036874">
    <property type="entry name" value="Carbonic_anhydrase_sf"/>
</dbReference>
<dbReference type="InterPro" id="IPR000182">
    <property type="entry name" value="GNAT_dom"/>
</dbReference>
<comment type="cofactor">
    <cofactor evidence="1">
        <name>Zn(2+)</name>
        <dbReference type="ChEBI" id="CHEBI:29105"/>
    </cofactor>
</comment>
<keyword evidence="6" id="KW-0456">Lyase</keyword>
<dbReference type="Gene3D" id="3.40.1050.10">
    <property type="entry name" value="Carbonic anhydrase"/>
    <property type="match status" value="1"/>
</dbReference>
<evidence type="ECO:0000256" key="2">
    <source>
        <dbReference type="ARBA" id="ARBA00006217"/>
    </source>
</evidence>
<feature type="domain" description="N-acetyltransferase" evidence="8">
    <location>
        <begin position="8"/>
        <end position="163"/>
    </location>
</feature>
<organism evidence="9 10">
    <name type="scientific">Aromatoleum buckelii</name>
    <dbReference type="NCBI Taxonomy" id="200254"/>
    <lineage>
        <taxon>Bacteria</taxon>
        <taxon>Pseudomonadati</taxon>
        <taxon>Pseudomonadota</taxon>
        <taxon>Betaproteobacteria</taxon>
        <taxon>Rhodocyclales</taxon>
        <taxon>Rhodocyclaceae</taxon>
        <taxon>Aromatoleum</taxon>
    </lineage>
</organism>
<dbReference type="InterPro" id="IPR015892">
    <property type="entry name" value="Carbonic_anhydrase_CS"/>
</dbReference>
<reference evidence="9" key="1">
    <citation type="submission" date="2019-12" db="EMBL/GenBank/DDBJ databases">
        <title>Comparative genomics gives insights into the taxonomy of the Azoarcus-Aromatoleum group and reveals separate origins of nif in the plant-associated Azoarcus and non-plant-associated Aromatoleum sub-groups.</title>
        <authorList>
            <person name="Lafos M."/>
            <person name="Maluk M."/>
            <person name="Batista M."/>
            <person name="Junghare M."/>
            <person name="Carmona M."/>
            <person name="Faoro H."/>
            <person name="Cruz L.M."/>
            <person name="Battistoni F."/>
            <person name="De Souza E."/>
            <person name="Pedrosa F."/>
            <person name="Chen W.-M."/>
            <person name="Poole P.S."/>
            <person name="Dixon R.A."/>
            <person name="James E.K."/>
        </authorList>
    </citation>
    <scope>NUCLEOTIDE SEQUENCE</scope>
    <source>
        <strain evidence="9">U120</strain>
    </source>
</reference>
<evidence type="ECO:0000256" key="3">
    <source>
        <dbReference type="ARBA" id="ARBA00012925"/>
    </source>
</evidence>
<dbReference type="SUPFAM" id="SSF55729">
    <property type="entry name" value="Acyl-CoA N-acyltransferases (Nat)"/>
    <property type="match status" value="1"/>
</dbReference>
<dbReference type="PANTHER" id="PTHR11002:SF76">
    <property type="entry name" value="CARBONIC ANHYDRASE"/>
    <property type="match status" value="1"/>
</dbReference>
<dbReference type="EC" id="4.2.1.1" evidence="3"/>
<keyword evidence="10" id="KW-1185">Reference proteome</keyword>
<comment type="similarity">
    <text evidence="2">Belongs to the beta-class carbonic anhydrase family.</text>
</comment>
<accession>A0ABX1N0M4</accession>
<dbReference type="NCBIfam" id="NF007756">
    <property type="entry name" value="PRK10437.1"/>
    <property type="match status" value="1"/>
</dbReference>
<keyword evidence="5" id="KW-0862">Zinc</keyword>
<keyword evidence="4" id="KW-0479">Metal-binding</keyword>